<evidence type="ECO:0000256" key="7">
    <source>
        <dbReference type="ARBA" id="ARBA00022722"/>
    </source>
</evidence>
<evidence type="ECO:0000256" key="6">
    <source>
        <dbReference type="ARBA" id="ARBA00022705"/>
    </source>
</evidence>
<evidence type="ECO:0000256" key="13">
    <source>
        <dbReference type="ARBA" id="ARBA00023211"/>
    </source>
</evidence>
<comment type="cofactor">
    <cofactor evidence="1 18">
        <name>Mn(2+)</name>
        <dbReference type="ChEBI" id="CHEBI:29035"/>
    </cofactor>
</comment>
<evidence type="ECO:0000256" key="4">
    <source>
        <dbReference type="ARBA" id="ARBA00022679"/>
    </source>
</evidence>
<dbReference type="InterPro" id="IPR006309">
    <property type="entry name" value="DnaQ_proteo"/>
</dbReference>
<evidence type="ECO:0000256" key="18">
    <source>
        <dbReference type="RuleBase" id="RU364087"/>
    </source>
</evidence>
<comment type="caution">
    <text evidence="20">The sequence shown here is derived from an EMBL/GenBank/DDBJ whole genome shotgun (WGS) entry which is preliminary data.</text>
</comment>
<evidence type="ECO:0000259" key="19">
    <source>
        <dbReference type="SMART" id="SM00479"/>
    </source>
</evidence>
<name>A0A366HDM5_9BURK</name>
<evidence type="ECO:0000313" key="20">
    <source>
        <dbReference type="EMBL" id="RBP39976.1"/>
    </source>
</evidence>
<dbReference type="Pfam" id="PF00929">
    <property type="entry name" value="RNase_T"/>
    <property type="match status" value="1"/>
</dbReference>
<feature type="domain" description="Exonuclease" evidence="19">
    <location>
        <begin position="2"/>
        <end position="174"/>
    </location>
</feature>
<evidence type="ECO:0000256" key="1">
    <source>
        <dbReference type="ARBA" id="ARBA00001936"/>
    </source>
</evidence>
<keyword evidence="6 18" id="KW-0235">DNA replication</keyword>
<dbReference type="GO" id="GO:0045004">
    <property type="term" value="P:DNA replication proofreading"/>
    <property type="evidence" value="ECO:0007669"/>
    <property type="project" value="TreeGrafter"/>
</dbReference>
<dbReference type="InterPro" id="IPR036397">
    <property type="entry name" value="RNaseH_sf"/>
</dbReference>
<keyword evidence="10 18" id="KW-0269">Exonuclease</keyword>
<evidence type="ECO:0000256" key="11">
    <source>
        <dbReference type="ARBA" id="ARBA00022842"/>
    </source>
</evidence>
<dbReference type="NCBIfam" id="TIGR00573">
    <property type="entry name" value="dnaq"/>
    <property type="match status" value="1"/>
</dbReference>
<feature type="binding site" evidence="16">
    <location>
        <position position="57"/>
    </location>
    <ligand>
        <name>substrate</name>
    </ligand>
</feature>
<dbReference type="InterPro" id="IPR006054">
    <property type="entry name" value="DnaQ"/>
</dbReference>
<feature type="binding site" evidence="16">
    <location>
        <position position="52"/>
    </location>
    <ligand>
        <name>substrate</name>
    </ligand>
</feature>
<evidence type="ECO:0000256" key="12">
    <source>
        <dbReference type="ARBA" id="ARBA00022932"/>
    </source>
</evidence>
<feature type="binding site" evidence="16">
    <location>
        <position position="9"/>
    </location>
    <ligand>
        <name>substrate</name>
    </ligand>
</feature>
<evidence type="ECO:0000256" key="17">
    <source>
        <dbReference type="PIRSR" id="PIRSR606309-3"/>
    </source>
</evidence>
<comment type="catalytic activity">
    <reaction evidence="14 18">
        <text>DNA(n) + a 2'-deoxyribonucleoside 5'-triphosphate = DNA(n+1) + diphosphate</text>
        <dbReference type="Rhea" id="RHEA:22508"/>
        <dbReference type="Rhea" id="RHEA-COMP:17339"/>
        <dbReference type="Rhea" id="RHEA-COMP:17340"/>
        <dbReference type="ChEBI" id="CHEBI:33019"/>
        <dbReference type="ChEBI" id="CHEBI:61560"/>
        <dbReference type="ChEBI" id="CHEBI:173112"/>
        <dbReference type="EC" id="2.7.7.7"/>
    </reaction>
</comment>
<evidence type="ECO:0000256" key="14">
    <source>
        <dbReference type="ARBA" id="ARBA00049244"/>
    </source>
</evidence>
<feature type="binding site" evidence="17">
    <location>
        <position position="9"/>
    </location>
    <ligand>
        <name>a divalent metal cation</name>
        <dbReference type="ChEBI" id="CHEBI:60240"/>
        <label>1</label>
        <note>catalytic</note>
    </ligand>
</feature>
<organism evidence="20 21">
    <name type="scientific">Eoetvoesiella caeni</name>
    <dbReference type="NCBI Taxonomy" id="645616"/>
    <lineage>
        <taxon>Bacteria</taxon>
        <taxon>Pseudomonadati</taxon>
        <taxon>Pseudomonadota</taxon>
        <taxon>Betaproteobacteria</taxon>
        <taxon>Burkholderiales</taxon>
        <taxon>Alcaligenaceae</taxon>
        <taxon>Eoetvoesiella</taxon>
    </lineage>
</organism>
<dbReference type="NCBIfam" id="NF004316">
    <property type="entry name" value="PRK05711.1"/>
    <property type="match status" value="1"/>
</dbReference>
<accession>A0A366HDM5</accession>
<evidence type="ECO:0000256" key="16">
    <source>
        <dbReference type="PIRSR" id="PIRSR606309-2"/>
    </source>
</evidence>
<dbReference type="Gene3D" id="3.30.420.10">
    <property type="entry name" value="Ribonuclease H-like superfamily/Ribonuclease H"/>
    <property type="match status" value="1"/>
</dbReference>
<dbReference type="InterPro" id="IPR013520">
    <property type="entry name" value="Ribonucl_H"/>
</dbReference>
<proteinExistence type="predicted"/>
<keyword evidence="11 17" id="KW-0460">Magnesium</keyword>
<dbReference type="SMART" id="SM00479">
    <property type="entry name" value="EXOIII"/>
    <property type="match status" value="1"/>
</dbReference>
<keyword evidence="12 18" id="KW-0239">DNA-directed DNA polymerase</keyword>
<keyword evidence="21" id="KW-1185">Reference proteome</keyword>
<dbReference type="GO" id="GO:0046872">
    <property type="term" value="F:metal ion binding"/>
    <property type="evidence" value="ECO:0007669"/>
    <property type="project" value="UniProtKB-KW"/>
</dbReference>
<gene>
    <name evidence="18" type="primary">dnaQ</name>
    <name evidence="20" type="ORF">DFR37_10471</name>
</gene>
<keyword evidence="7 18" id="KW-0540">Nuclease</keyword>
<comment type="cofactor">
    <cofactor evidence="17">
        <name>Mg(2+)</name>
        <dbReference type="ChEBI" id="CHEBI:18420"/>
    </cofactor>
    <cofactor evidence="17">
        <name>Mn(2+)</name>
        <dbReference type="ChEBI" id="CHEBI:29035"/>
    </cofactor>
    <text evidence="17">Binds 2 divalent metal cations. Magnesium or manganese.</text>
</comment>
<feature type="active site" description="Proton acceptor" evidence="15">
    <location>
        <position position="152"/>
    </location>
</feature>
<dbReference type="SUPFAM" id="SSF53098">
    <property type="entry name" value="Ribonuclease H-like"/>
    <property type="match status" value="1"/>
</dbReference>
<dbReference type="RefSeq" id="WP_113932951.1">
    <property type="nucleotide sequence ID" value="NZ_JACCEU010000005.1"/>
</dbReference>
<dbReference type="Proteomes" id="UP000253628">
    <property type="component" value="Unassembled WGS sequence"/>
</dbReference>
<dbReference type="CDD" id="cd06131">
    <property type="entry name" value="DNA_pol_III_epsilon_Ecoli_like"/>
    <property type="match status" value="1"/>
</dbReference>
<keyword evidence="13 17" id="KW-0464">Manganese</keyword>
<feature type="binding site" evidence="16">
    <location>
        <position position="7"/>
    </location>
    <ligand>
        <name>substrate</name>
    </ligand>
</feature>
<dbReference type="OrthoDB" id="9804290at2"/>
<comment type="subunit">
    <text evidence="18">DNA polymerase III contains a core (composed of alpha, epsilon and theta chains) that associates with a tau subunit. This core dimerizes to form the POLIII' complex. PolIII' associates with the gamma complex (composed of gamma, delta, delta', psi and chi chains) and with the beta chain to form the complete DNA polymerase III complex.</text>
</comment>
<evidence type="ECO:0000256" key="2">
    <source>
        <dbReference type="ARBA" id="ARBA00012417"/>
    </source>
</evidence>
<dbReference type="GO" id="GO:0008408">
    <property type="term" value="F:3'-5' exonuclease activity"/>
    <property type="evidence" value="ECO:0007669"/>
    <property type="project" value="TreeGrafter"/>
</dbReference>
<comment type="function">
    <text evidence="18">DNA polymerase III is a complex, multichain enzyme responsible for most of the replicative synthesis in bacteria. The epsilon subunit contain the editing function and is a proofreading 3'-5' exonuclease.</text>
</comment>
<dbReference type="EC" id="2.7.7.7" evidence="2 18"/>
<evidence type="ECO:0000256" key="15">
    <source>
        <dbReference type="PIRSR" id="PIRSR606309-1"/>
    </source>
</evidence>
<evidence type="ECO:0000256" key="10">
    <source>
        <dbReference type="ARBA" id="ARBA00022839"/>
    </source>
</evidence>
<sequence length="239" mass="26299">MRQIILDTETTGLDPSQGHRMVEVACVEMLNRGLTGRHLHMYLNPDRDSDPEALAIHGLTTKFLSEHPRFEDVADEFIDYVKGAEVIIHNAAFDKKFLNAELKRAGKPSFDSLCGKITDSLLFARELHPGKRNSLDALCERYGISNAHRTLHGALLDSELLAEVWLAMTRGQDALIMDFEEGGASSGLNGLGSQAFDATRLRVLLATAEELQAHEEYLDGLDKAAGQPCLWRAQAAADA</sequence>
<dbReference type="InterPro" id="IPR012337">
    <property type="entry name" value="RNaseH-like_sf"/>
</dbReference>
<feature type="binding site" evidence="17">
    <location>
        <position position="157"/>
    </location>
    <ligand>
        <name>a divalent metal cation</name>
        <dbReference type="ChEBI" id="CHEBI:60240"/>
        <label>1</label>
        <note>catalytic</note>
    </ligand>
</feature>
<dbReference type="FunFam" id="3.30.420.10:FF:000012">
    <property type="entry name" value="DNA polymerase III subunit epsilon"/>
    <property type="match status" value="1"/>
</dbReference>
<evidence type="ECO:0000256" key="9">
    <source>
        <dbReference type="ARBA" id="ARBA00022801"/>
    </source>
</evidence>
<dbReference type="PANTHER" id="PTHR30231:SF41">
    <property type="entry name" value="DNA POLYMERASE III SUBUNIT EPSILON"/>
    <property type="match status" value="1"/>
</dbReference>
<reference evidence="20 21" key="1">
    <citation type="submission" date="2018-06" db="EMBL/GenBank/DDBJ databases">
        <title>Genomic Encyclopedia of Type Strains, Phase IV (KMG-IV): sequencing the most valuable type-strain genomes for metagenomic binning, comparative biology and taxonomic classification.</title>
        <authorList>
            <person name="Goeker M."/>
        </authorList>
    </citation>
    <scope>NUCLEOTIDE SEQUENCE [LARGE SCALE GENOMIC DNA]</scope>
    <source>
        <strain evidence="20 21">DSM 25520</strain>
    </source>
</reference>
<keyword evidence="8 17" id="KW-0479">Metal-binding</keyword>
<keyword evidence="9 18" id="KW-0378">Hydrolase</keyword>
<feature type="binding site" evidence="16">
    <location>
        <position position="157"/>
    </location>
    <ligand>
        <name>substrate</name>
    </ligand>
</feature>
<evidence type="ECO:0000256" key="8">
    <source>
        <dbReference type="ARBA" id="ARBA00022723"/>
    </source>
</evidence>
<keyword evidence="4 18" id="KW-0808">Transferase</keyword>
<dbReference type="GO" id="GO:0003677">
    <property type="term" value="F:DNA binding"/>
    <property type="evidence" value="ECO:0007669"/>
    <property type="project" value="InterPro"/>
</dbReference>
<dbReference type="PANTHER" id="PTHR30231">
    <property type="entry name" value="DNA POLYMERASE III SUBUNIT EPSILON"/>
    <property type="match status" value="1"/>
</dbReference>
<evidence type="ECO:0000313" key="21">
    <source>
        <dbReference type="Proteomes" id="UP000253628"/>
    </source>
</evidence>
<evidence type="ECO:0000256" key="3">
    <source>
        <dbReference type="ARBA" id="ARBA00020352"/>
    </source>
</evidence>
<feature type="binding site" evidence="17">
    <location>
        <position position="7"/>
    </location>
    <ligand>
        <name>a divalent metal cation</name>
        <dbReference type="ChEBI" id="CHEBI:60240"/>
        <label>1</label>
        <note>catalytic</note>
    </ligand>
</feature>
<dbReference type="NCBIfam" id="TIGR01406">
    <property type="entry name" value="dnaQ_proteo"/>
    <property type="match status" value="1"/>
</dbReference>
<dbReference type="EMBL" id="QNRQ01000004">
    <property type="protein sequence ID" value="RBP39976.1"/>
    <property type="molecule type" value="Genomic_DNA"/>
</dbReference>
<dbReference type="GO" id="GO:0005829">
    <property type="term" value="C:cytosol"/>
    <property type="evidence" value="ECO:0007669"/>
    <property type="project" value="TreeGrafter"/>
</dbReference>
<evidence type="ECO:0000256" key="5">
    <source>
        <dbReference type="ARBA" id="ARBA00022695"/>
    </source>
</evidence>
<dbReference type="GO" id="GO:0003887">
    <property type="term" value="F:DNA-directed DNA polymerase activity"/>
    <property type="evidence" value="ECO:0007669"/>
    <property type="project" value="UniProtKB-KW"/>
</dbReference>
<keyword evidence="5 18" id="KW-0548">Nucleotidyltransferase</keyword>
<protein>
    <recommendedName>
        <fullName evidence="3 18">DNA polymerase III subunit epsilon</fullName>
        <ecNumber evidence="2 18">2.7.7.7</ecNumber>
    </recommendedName>
</protein>
<dbReference type="AlphaFoldDB" id="A0A366HDM5"/>